<feature type="compositionally biased region" description="Pro residues" evidence="1">
    <location>
        <begin position="367"/>
        <end position="379"/>
    </location>
</feature>
<sequence>MITPEAMDNQNRGTRGSETDHFFDLLQPSSSPNNKKKIEEINFDIVPSYDFQPIHPKVAEDIPHITTPMSVYYSKGYSSGEHTEPAKARQENNREPYDIVTVEAVERIMKQYIDNLLHALEGISRRLSHLESTTRHLETSLGELKMTVDNNHGATDGKLRLLENHTREVQTGVQILRDKQEIAEAHSQLMKLQLSKSNSSISQAKSMDTQQNLAPTTSYPPTSSVPSPPEQMFSVSSSLPPQQTLPPIQTSLSTGSQYPHPSTQIVPNEPSFQPPVQQSAAMPHPYQAPSNFQQVPPPSVPSLPYSQQSQPLHSSGQQVPPPYGQSERSPHMSVHSVPHPQGTPLPSNRYGQEPSYMPTNYGGPNPHQQPPQATPPPPSSQHFPGGQQMYEPSVARTVSGRSLAPMNYGPSPPGLNNNDLQSHSGPIYRVPQPVPSAPSGGAGYSQLPTAQPVQHSLPVATSISGSSSNSSARGNPVAIDEVIDKVSAMGFSRGQVTATVQRLMEKGQQIDLNIVLDKLMNDGAIQPQKDWFPR</sequence>
<feature type="region of interest" description="Disordered" evidence="1">
    <location>
        <begin position="1"/>
        <end position="35"/>
    </location>
</feature>
<evidence type="ECO:0000259" key="2">
    <source>
        <dbReference type="Pfam" id="PF07223"/>
    </source>
</evidence>
<dbReference type="AlphaFoldDB" id="D5A892"/>
<feature type="compositionally biased region" description="Low complexity" evidence="1">
    <location>
        <begin position="236"/>
        <end position="252"/>
    </location>
</feature>
<reference evidence="3" key="1">
    <citation type="submission" date="2010-04" db="EMBL/GenBank/DDBJ databases">
        <authorList>
            <person name="Reid K.E."/>
            <person name="Liao N."/>
            <person name="Chan S."/>
            <person name="Docking R."/>
            <person name="Taylor G."/>
            <person name="Moore R."/>
            <person name="Mayo M."/>
            <person name="Munro S."/>
            <person name="King J."/>
            <person name="Yanchuk A."/>
            <person name="Holt R."/>
            <person name="Jones S."/>
            <person name="Marra M."/>
            <person name="Ritland C.E."/>
            <person name="Ritland K."/>
            <person name="Bohlmann J."/>
        </authorList>
    </citation>
    <scope>NUCLEOTIDE SEQUENCE</scope>
    <source>
        <tissue evidence="3">Buds collected with no treatment. Collection October 2007</tissue>
    </source>
</reference>
<dbReference type="PANTHER" id="PTHR31805">
    <property type="entry name" value="RECEPTOR-LIKE KINASE, PUTATIVE (DUF1421)-RELATED"/>
    <property type="match status" value="1"/>
</dbReference>
<protein>
    <recommendedName>
        <fullName evidence="2">DUF1421 domain-containing protein</fullName>
    </recommendedName>
</protein>
<name>D5A892_PICSI</name>
<dbReference type="PANTHER" id="PTHR31805:SF14">
    <property type="entry name" value="RECEPTOR-LIKE KINASE, PUTATIVE (DUF1421)-RELATED"/>
    <property type="match status" value="1"/>
</dbReference>
<dbReference type="EMBL" id="BT122376">
    <property type="protein sequence ID" value="ADE75761.1"/>
    <property type="molecule type" value="mRNA"/>
</dbReference>
<evidence type="ECO:0000313" key="3">
    <source>
        <dbReference type="EMBL" id="ADE75761.1"/>
    </source>
</evidence>
<feature type="compositionally biased region" description="Low complexity" evidence="1">
    <location>
        <begin position="215"/>
        <end position="225"/>
    </location>
</feature>
<feature type="compositionally biased region" description="Polar residues" evidence="1">
    <location>
        <begin position="253"/>
        <end position="280"/>
    </location>
</feature>
<feature type="region of interest" description="Disordered" evidence="1">
    <location>
        <begin position="401"/>
        <end position="448"/>
    </location>
</feature>
<dbReference type="Pfam" id="PF07223">
    <property type="entry name" value="DUF1421"/>
    <property type="match status" value="1"/>
</dbReference>
<organism evidence="3">
    <name type="scientific">Picea sitchensis</name>
    <name type="common">Sitka spruce</name>
    <name type="synonym">Pinus sitchensis</name>
    <dbReference type="NCBI Taxonomy" id="3332"/>
    <lineage>
        <taxon>Eukaryota</taxon>
        <taxon>Viridiplantae</taxon>
        <taxon>Streptophyta</taxon>
        <taxon>Embryophyta</taxon>
        <taxon>Tracheophyta</taxon>
        <taxon>Spermatophyta</taxon>
        <taxon>Pinopsida</taxon>
        <taxon>Pinidae</taxon>
        <taxon>Conifers I</taxon>
        <taxon>Pinales</taxon>
        <taxon>Pinaceae</taxon>
        <taxon>Picea</taxon>
    </lineage>
</organism>
<feature type="compositionally biased region" description="Low complexity" evidence="1">
    <location>
        <begin position="302"/>
        <end position="315"/>
    </location>
</feature>
<proteinExistence type="evidence at transcript level"/>
<dbReference type="InterPro" id="IPR010820">
    <property type="entry name" value="DUF1421"/>
</dbReference>
<evidence type="ECO:0000256" key="1">
    <source>
        <dbReference type="SAM" id="MobiDB-lite"/>
    </source>
</evidence>
<accession>D5A892</accession>
<feature type="compositionally biased region" description="Polar residues" evidence="1">
    <location>
        <begin position="414"/>
        <end position="424"/>
    </location>
</feature>
<feature type="region of interest" description="Disordered" evidence="1">
    <location>
        <begin position="200"/>
        <end position="388"/>
    </location>
</feature>
<feature type="domain" description="DUF1421" evidence="2">
    <location>
        <begin position="479"/>
        <end position="522"/>
    </location>
</feature>